<feature type="domain" description="RRM" evidence="3">
    <location>
        <begin position="385"/>
        <end position="462"/>
    </location>
</feature>
<dbReference type="Proteomes" id="UP001187471">
    <property type="component" value="Unassembled WGS sequence"/>
</dbReference>
<dbReference type="InterPro" id="IPR039539">
    <property type="entry name" value="Ras_GTPase_bind_prot"/>
</dbReference>
<name>A0AA88QVB3_9ASTE</name>
<dbReference type="InterPro" id="IPR032710">
    <property type="entry name" value="NTF2-like_dom_sf"/>
</dbReference>
<dbReference type="PANTHER" id="PTHR10693">
    <property type="entry name" value="RAS GTPASE-ACTIVATING PROTEIN-BINDING PROTEIN"/>
    <property type="match status" value="1"/>
</dbReference>
<dbReference type="SUPFAM" id="SSF54427">
    <property type="entry name" value="NTF2-like"/>
    <property type="match status" value="1"/>
</dbReference>
<evidence type="ECO:0008006" key="7">
    <source>
        <dbReference type="Google" id="ProtNLM"/>
    </source>
</evidence>
<evidence type="ECO:0000259" key="3">
    <source>
        <dbReference type="PROSITE" id="PS50102"/>
    </source>
</evidence>
<sequence length="513" mass="57596">MASSYPAPVSALQVGSYFVQQYYQVLQQQPDYVHQFYTETSTMIRIDGESSQTATAVLQTHTLIMSLHYTGIEIKTINSLESWSGGILVVVSGTVKSKDFNGWRNFVETFLLAPQEKGYFVLNDIFHFVSEEVVQQHQTPTLGKTESIMNQLFLVLFLTRQIRKSLWCVSLVYQQVKNELSFFTFLIASFKMAVHNYSLEAEASEHLNSVHIEGDDQVDEYEHVNQYDHANEYAYQEQQEEEEYLVNDYVEEEAPSADPSTMLQSTVEAEQEPLPAVEEPIEEPQKFTYASIVLVHAVHDGRFGSCFAVQVRDIGIIFQLRASKGKSAPSVATKSFVSKSIPPASEWHQPPQPTVQPSNPALSYLPDSSLEVSEEALSQREGESKSVYVRNLPSTVSTLDILQEFKNFGTIKHDGVFLRNRKDIGVCYAFVEFEDVESVQNAIKASPIQLVGRQVYIEERRANSSNTLRGGIGIMTDDREEAEEVTHMRLQEGVSAGVLPEGEPIKMAVTATG</sequence>
<dbReference type="CDD" id="cd00780">
    <property type="entry name" value="NTF2"/>
    <property type="match status" value="1"/>
</dbReference>
<dbReference type="PANTHER" id="PTHR10693:SF29">
    <property type="entry name" value="GB|AAD20086.1"/>
    <property type="match status" value="1"/>
</dbReference>
<evidence type="ECO:0000256" key="2">
    <source>
        <dbReference type="PROSITE-ProRule" id="PRU00176"/>
    </source>
</evidence>
<evidence type="ECO:0000256" key="1">
    <source>
        <dbReference type="ARBA" id="ARBA00022884"/>
    </source>
</evidence>
<dbReference type="GO" id="GO:0005829">
    <property type="term" value="C:cytosol"/>
    <property type="evidence" value="ECO:0007669"/>
    <property type="project" value="TreeGrafter"/>
</dbReference>
<dbReference type="GO" id="GO:1990904">
    <property type="term" value="C:ribonucleoprotein complex"/>
    <property type="evidence" value="ECO:0007669"/>
    <property type="project" value="TreeGrafter"/>
</dbReference>
<dbReference type="Gene3D" id="3.10.450.50">
    <property type="match status" value="1"/>
</dbReference>
<dbReference type="InterPro" id="IPR018222">
    <property type="entry name" value="Nuclear_transport_factor_2_euk"/>
</dbReference>
<gene>
    <name evidence="5" type="ORF">RJ640_029147</name>
</gene>
<keyword evidence="1 2" id="KW-0694">RNA-binding</keyword>
<keyword evidence="6" id="KW-1185">Reference proteome</keyword>
<dbReference type="EMBL" id="JAVXUO010002379">
    <property type="protein sequence ID" value="KAK2973718.1"/>
    <property type="molecule type" value="Genomic_DNA"/>
</dbReference>
<dbReference type="SUPFAM" id="SSF54928">
    <property type="entry name" value="RNA-binding domain, RBD"/>
    <property type="match status" value="1"/>
</dbReference>
<dbReference type="GO" id="GO:0003729">
    <property type="term" value="F:mRNA binding"/>
    <property type="evidence" value="ECO:0007669"/>
    <property type="project" value="TreeGrafter"/>
</dbReference>
<dbReference type="PROSITE" id="PS50177">
    <property type="entry name" value="NTF2_DOMAIN"/>
    <property type="match status" value="1"/>
</dbReference>
<dbReference type="InterPro" id="IPR012677">
    <property type="entry name" value="Nucleotide-bd_a/b_plait_sf"/>
</dbReference>
<proteinExistence type="predicted"/>
<dbReference type="Pfam" id="PF02136">
    <property type="entry name" value="NTF2"/>
    <property type="match status" value="1"/>
</dbReference>
<dbReference type="Gene3D" id="3.30.70.330">
    <property type="match status" value="1"/>
</dbReference>
<dbReference type="InterPro" id="IPR002075">
    <property type="entry name" value="NTF2_dom"/>
</dbReference>
<dbReference type="InterPro" id="IPR000504">
    <property type="entry name" value="RRM_dom"/>
</dbReference>
<dbReference type="SMART" id="SM00360">
    <property type="entry name" value="RRM"/>
    <property type="match status" value="1"/>
</dbReference>
<dbReference type="AlphaFoldDB" id="A0AA88QVB3"/>
<reference evidence="5" key="1">
    <citation type="submission" date="2022-12" db="EMBL/GenBank/DDBJ databases">
        <title>Draft genome assemblies for two species of Escallonia (Escalloniales).</title>
        <authorList>
            <person name="Chanderbali A."/>
            <person name="Dervinis C."/>
            <person name="Anghel I."/>
            <person name="Soltis D."/>
            <person name="Soltis P."/>
            <person name="Zapata F."/>
        </authorList>
    </citation>
    <scope>NUCLEOTIDE SEQUENCE</scope>
    <source>
        <strain evidence="5">UCBG92.1500</strain>
        <tissue evidence="5">Leaf</tissue>
    </source>
</reference>
<dbReference type="PROSITE" id="PS50102">
    <property type="entry name" value="RRM"/>
    <property type="match status" value="1"/>
</dbReference>
<dbReference type="Pfam" id="PF00076">
    <property type="entry name" value="RRM_1"/>
    <property type="match status" value="1"/>
</dbReference>
<protein>
    <recommendedName>
        <fullName evidence="7">G3BP-like protein</fullName>
    </recommendedName>
</protein>
<dbReference type="FunFam" id="3.10.450.50:FF:000003">
    <property type="entry name" value="Nuclear transport factor 2 family protein"/>
    <property type="match status" value="1"/>
</dbReference>
<accession>A0AA88QVB3</accession>
<evidence type="ECO:0000313" key="5">
    <source>
        <dbReference type="EMBL" id="KAK2973718.1"/>
    </source>
</evidence>
<organism evidence="5 6">
    <name type="scientific">Escallonia rubra</name>
    <dbReference type="NCBI Taxonomy" id="112253"/>
    <lineage>
        <taxon>Eukaryota</taxon>
        <taxon>Viridiplantae</taxon>
        <taxon>Streptophyta</taxon>
        <taxon>Embryophyta</taxon>
        <taxon>Tracheophyta</taxon>
        <taxon>Spermatophyta</taxon>
        <taxon>Magnoliopsida</taxon>
        <taxon>eudicotyledons</taxon>
        <taxon>Gunneridae</taxon>
        <taxon>Pentapetalae</taxon>
        <taxon>asterids</taxon>
        <taxon>campanulids</taxon>
        <taxon>Escalloniales</taxon>
        <taxon>Escalloniaceae</taxon>
        <taxon>Escallonia</taxon>
    </lineage>
</organism>
<comment type="caution">
    <text evidence="5">The sequence shown here is derived from an EMBL/GenBank/DDBJ whole genome shotgun (WGS) entry which is preliminary data.</text>
</comment>
<feature type="domain" description="NTF2" evidence="4">
    <location>
        <begin position="14"/>
        <end position="128"/>
    </location>
</feature>
<dbReference type="InterPro" id="IPR035979">
    <property type="entry name" value="RBD_domain_sf"/>
</dbReference>
<evidence type="ECO:0000313" key="6">
    <source>
        <dbReference type="Proteomes" id="UP001187471"/>
    </source>
</evidence>
<evidence type="ECO:0000259" key="4">
    <source>
        <dbReference type="PROSITE" id="PS50177"/>
    </source>
</evidence>
<dbReference type="CDD" id="cd00590">
    <property type="entry name" value="RRM_SF"/>
    <property type="match status" value="1"/>
</dbReference>